<sequence>MAGRGKEATYFKGQGLGIASDGKSFSLRMPKKYECVILQLDNRSERLREWIIRGMIEDGLIQD</sequence>
<dbReference type="Proteomes" id="UP000629098">
    <property type="component" value="Unassembled WGS sequence"/>
</dbReference>
<gene>
    <name evidence="1" type="ORF">ICL16_04180</name>
</gene>
<evidence type="ECO:0000313" key="1">
    <source>
        <dbReference type="EMBL" id="MBD2771339.1"/>
    </source>
</evidence>
<dbReference type="RefSeq" id="WP_190825636.1">
    <property type="nucleotide sequence ID" value="NZ_CAWPPI010000017.1"/>
</dbReference>
<name>A0A8J6XB54_9CYAN</name>
<dbReference type="EMBL" id="JACXAE010000017">
    <property type="protein sequence ID" value="MBD2771339.1"/>
    <property type="molecule type" value="Genomic_DNA"/>
</dbReference>
<accession>A0A8J6XB54</accession>
<evidence type="ECO:0000313" key="2">
    <source>
        <dbReference type="Proteomes" id="UP000629098"/>
    </source>
</evidence>
<protein>
    <submittedName>
        <fullName evidence="1">Uncharacterized protein</fullName>
    </submittedName>
</protein>
<reference evidence="1" key="1">
    <citation type="submission" date="2020-09" db="EMBL/GenBank/DDBJ databases">
        <title>Iningainema tapete sp. nov. (Scytonemataceae, Cyanobacteria) from greenhouses in central Florida (USA) produces two types of nodularin with biosynthetic potential for microcystin-LR and anabaenopeptins.</title>
        <authorList>
            <person name="Berthold D.E."/>
            <person name="Lefler F.W."/>
            <person name="Huang I.-S."/>
            <person name="Abdulla H."/>
            <person name="Zimba P.V."/>
            <person name="Laughinghouse H.D. IV."/>
        </authorList>
    </citation>
    <scope>NUCLEOTIDE SEQUENCE</scope>
    <source>
        <strain evidence="1">BLCCT55</strain>
    </source>
</reference>
<dbReference type="AlphaFoldDB" id="A0A8J6XB54"/>
<organism evidence="1 2">
    <name type="scientific">Iningainema tapete BLCC-T55</name>
    <dbReference type="NCBI Taxonomy" id="2748662"/>
    <lineage>
        <taxon>Bacteria</taxon>
        <taxon>Bacillati</taxon>
        <taxon>Cyanobacteriota</taxon>
        <taxon>Cyanophyceae</taxon>
        <taxon>Nostocales</taxon>
        <taxon>Scytonemataceae</taxon>
        <taxon>Iningainema tapete</taxon>
    </lineage>
</organism>
<proteinExistence type="predicted"/>
<comment type="caution">
    <text evidence="1">The sequence shown here is derived from an EMBL/GenBank/DDBJ whole genome shotgun (WGS) entry which is preliminary data.</text>
</comment>
<keyword evidence="2" id="KW-1185">Reference proteome</keyword>